<dbReference type="PANTHER" id="PTHR30572:SF4">
    <property type="entry name" value="ABC TRANSPORTER PERMEASE YTRF"/>
    <property type="match status" value="1"/>
</dbReference>
<evidence type="ECO:0000256" key="2">
    <source>
        <dbReference type="ARBA" id="ARBA00022475"/>
    </source>
</evidence>
<dbReference type="InterPro" id="IPR003838">
    <property type="entry name" value="ABC3_permease_C"/>
</dbReference>
<evidence type="ECO:0000256" key="1">
    <source>
        <dbReference type="ARBA" id="ARBA00004651"/>
    </source>
</evidence>
<reference evidence="9 10" key="1">
    <citation type="submission" date="2016-07" db="EMBL/GenBank/DDBJ databases">
        <title>Draft genome sequence of Prauserella muralis DSM 45305, isolated from a mould-covered wall in an indoor environment.</title>
        <authorList>
            <person name="Ruckert C."/>
            <person name="Albersmeier A."/>
            <person name="Jiang C.-L."/>
            <person name="Jiang Y."/>
            <person name="Kalinowski J."/>
            <person name="Schneider O."/>
            <person name="Winkler A."/>
            <person name="Zotchev S.B."/>
        </authorList>
    </citation>
    <scope>NUCLEOTIDE SEQUENCE [LARGE SCALE GENOMIC DNA]</scope>
    <source>
        <strain evidence="9 10">DSM 45305</strain>
    </source>
</reference>
<keyword evidence="4" id="KW-1133">Transmembrane helix</keyword>
<keyword evidence="3" id="KW-0812">Transmembrane</keyword>
<dbReference type="GO" id="GO:0022857">
    <property type="term" value="F:transmembrane transporter activity"/>
    <property type="evidence" value="ECO:0007669"/>
    <property type="project" value="TreeGrafter"/>
</dbReference>
<dbReference type="Pfam" id="PF12704">
    <property type="entry name" value="MacB_PCD"/>
    <property type="match status" value="1"/>
</dbReference>
<dbReference type="OrthoDB" id="3223244at2"/>
<evidence type="ECO:0000259" key="7">
    <source>
        <dbReference type="Pfam" id="PF02687"/>
    </source>
</evidence>
<feature type="domain" description="ABC3 transporter permease C-terminal" evidence="7">
    <location>
        <begin position="55"/>
        <end position="173"/>
    </location>
</feature>
<dbReference type="InterPro" id="IPR025857">
    <property type="entry name" value="MacB_PCD"/>
</dbReference>
<dbReference type="Pfam" id="PF02687">
    <property type="entry name" value="FtsX"/>
    <property type="match status" value="2"/>
</dbReference>
<accession>A0A2V4B398</accession>
<evidence type="ECO:0000256" key="4">
    <source>
        <dbReference type="ARBA" id="ARBA00022989"/>
    </source>
</evidence>
<dbReference type="AlphaFoldDB" id="A0A2V4B398"/>
<comment type="caution">
    <text evidence="9">The sequence shown here is derived from an EMBL/GenBank/DDBJ whole genome shotgun (WGS) entry which is preliminary data.</text>
</comment>
<protein>
    <submittedName>
        <fullName evidence="9">Uncharacterized protein</fullName>
    </submittedName>
</protein>
<comment type="subcellular location">
    <subcellularLocation>
        <location evidence="1">Cell membrane</location>
        <topology evidence="1">Multi-pass membrane protein</topology>
    </subcellularLocation>
</comment>
<evidence type="ECO:0000256" key="5">
    <source>
        <dbReference type="ARBA" id="ARBA00023136"/>
    </source>
</evidence>
<name>A0A2V4B398_9PSEU</name>
<keyword evidence="2" id="KW-1003">Cell membrane</keyword>
<dbReference type="Proteomes" id="UP000249915">
    <property type="component" value="Unassembled WGS sequence"/>
</dbReference>
<feature type="domain" description="ABC3 transporter permease C-terminal" evidence="7">
    <location>
        <begin position="497"/>
        <end position="612"/>
    </location>
</feature>
<dbReference type="GO" id="GO:0005886">
    <property type="term" value="C:plasma membrane"/>
    <property type="evidence" value="ECO:0007669"/>
    <property type="project" value="UniProtKB-SubCell"/>
</dbReference>
<dbReference type="EMBL" id="MASW01000002">
    <property type="protein sequence ID" value="PXY27625.1"/>
    <property type="molecule type" value="Genomic_DNA"/>
</dbReference>
<evidence type="ECO:0000313" key="9">
    <source>
        <dbReference type="EMBL" id="PXY27625.1"/>
    </source>
</evidence>
<evidence type="ECO:0000313" key="10">
    <source>
        <dbReference type="Proteomes" id="UP000249915"/>
    </source>
</evidence>
<gene>
    <name evidence="9" type="ORF">BAY60_14570</name>
</gene>
<organism evidence="9 10">
    <name type="scientific">Prauserella muralis</name>
    <dbReference type="NCBI Taxonomy" id="588067"/>
    <lineage>
        <taxon>Bacteria</taxon>
        <taxon>Bacillati</taxon>
        <taxon>Actinomycetota</taxon>
        <taxon>Actinomycetes</taxon>
        <taxon>Pseudonocardiales</taxon>
        <taxon>Pseudonocardiaceae</taxon>
        <taxon>Prauserella</taxon>
    </lineage>
</organism>
<dbReference type="InterPro" id="IPR050250">
    <property type="entry name" value="Macrolide_Exporter_MacB"/>
</dbReference>
<sequence>MLRLSWSTFRERWQLFIGATLTVCLGVALVQSSLLILVSAAVGGYVEAIALLGITLGISAFLAVFIVSSTFAFTVAQRRRDLALLRLTGAARGQVRRLLLSEATLLGLLGTALGVPLGLLVMRAQSWLLRDLGFVPAEFAPRWQGWILAVSAGIGLGVAVSGVLAASRRAAKVRPLEALRDTGEAARVMTGLRWFFGILFLAGSVSLVIVSSFAGPEGAIPLAVNAALTAAVALSALSPLVVPLIGRVFGVALRGSTLGGLAQANLWDGVRRSASTAAPLIVLVALLLGQSGTLLSIGEAGQVEQRRDLRGDLVVTAQGQTGAASVPGVDVAAPQLRLPVRTTTTTYEGDGEYETEADNVDALVVDPAAYARTHRAEPVAGSLTRLRGNTVAVTADSGFPLGTTVDARIGDRDVPLRVVAVLPMTFAGGSMLLPVDAVPAAVAARAPSETIVRLAPGADAGAVRGALGEFGEVRTLEEWIDQSASRQQQVSTGIMTVILGLAGLYALIAVVNAVVIAAAERRREFAVARMSGLTRGQVVRLALLESWAVAAIGLVLGGLAGAGTWVGIGAATERIAGQSTIVVPWTLLGVVVAGALLVVGATSVWTAWSATRARPVSLAGAAE</sequence>
<keyword evidence="5" id="KW-0472">Membrane</keyword>
<evidence type="ECO:0000259" key="8">
    <source>
        <dbReference type="Pfam" id="PF12704"/>
    </source>
</evidence>
<evidence type="ECO:0000256" key="6">
    <source>
        <dbReference type="ARBA" id="ARBA00038076"/>
    </source>
</evidence>
<keyword evidence="10" id="KW-1185">Reference proteome</keyword>
<feature type="domain" description="MacB-like periplasmic core" evidence="8">
    <location>
        <begin position="295"/>
        <end position="467"/>
    </location>
</feature>
<dbReference type="RefSeq" id="WP_112281632.1">
    <property type="nucleotide sequence ID" value="NZ_MASW01000002.1"/>
</dbReference>
<evidence type="ECO:0000256" key="3">
    <source>
        <dbReference type="ARBA" id="ARBA00022692"/>
    </source>
</evidence>
<comment type="similarity">
    <text evidence="6">Belongs to the ABC-4 integral membrane protein family.</text>
</comment>
<proteinExistence type="inferred from homology"/>
<dbReference type="PANTHER" id="PTHR30572">
    <property type="entry name" value="MEMBRANE COMPONENT OF TRANSPORTER-RELATED"/>
    <property type="match status" value="1"/>
</dbReference>